<organism evidence="2 3">
    <name type="scientific">Alteribacter lacisalsi</name>
    <dbReference type="NCBI Taxonomy" id="2045244"/>
    <lineage>
        <taxon>Bacteria</taxon>
        <taxon>Bacillati</taxon>
        <taxon>Bacillota</taxon>
        <taxon>Bacilli</taxon>
        <taxon>Bacillales</taxon>
        <taxon>Bacillaceae</taxon>
        <taxon>Alteribacter</taxon>
    </lineage>
</organism>
<keyword evidence="1" id="KW-0808">Transferase</keyword>
<evidence type="ECO:0000313" key="2">
    <source>
        <dbReference type="EMBL" id="PYZ98334.1"/>
    </source>
</evidence>
<keyword evidence="1 2" id="KW-0418">Kinase</keyword>
<sequence>MDLDTSNKEFINLLKTAGLPPENAAFFPVSGGDINDSYRAETGIGTYFVKTNSGISDRFFSSEAEGLAFLAKEGGANVPNVIGTAYAGGRGVLVLEWIEGGKVGRTGEKLGEMLARVHSNTKHKKFGYPHATYIGTLEQQNGLWLSWTDYYREQRLIPQLNIGTHSGIITAERQKKIEQLTARLDQWLPQRPEVSILHGDLWSGNWMNGSDGSPWLVDPSVLYGHREMDLAFTELFGGFPGGFYEAYGHHLPLDADYGERKPLYQLFYLLVHLNFFGEQYGKPVDRILDYYISAKD</sequence>
<dbReference type="Proteomes" id="UP000248066">
    <property type="component" value="Unassembled WGS sequence"/>
</dbReference>
<accession>A0A2W0H920</accession>
<proteinExistence type="inferred from homology"/>
<dbReference type="RefSeq" id="WP_110518206.1">
    <property type="nucleotide sequence ID" value="NZ_PDOF01000001.1"/>
</dbReference>
<dbReference type="PANTHER" id="PTHR12149:SF8">
    <property type="entry name" value="PROTEIN-RIBULOSAMINE 3-KINASE"/>
    <property type="match status" value="1"/>
</dbReference>
<gene>
    <name evidence="2" type="ORF">CR205_06970</name>
</gene>
<dbReference type="GO" id="GO:0016301">
    <property type="term" value="F:kinase activity"/>
    <property type="evidence" value="ECO:0007669"/>
    <property type="project" value="UniProtKB-UniRule"/>
</dbReference>
<dbReference type="PANTHER" id="PTHR12149">
    <property type="entry name" value="FRUCTOSAMINE 3 KINASE-RELATED PROTEIN"/>
    <property type="match status" value="1"/>
</dbReference>
<comment type="caution">
    <text evidence="2">The sequence shown here is derived from an EMBL/GenBank/DDBJ whole genome shotgun (WGS) entry which is preliminary data.</text>
</comment>
<comment type="similarity">
    <text evidence="1">Belongs to the fructosamine kinase family.</text>
</comment>
<dbReference type="Gene3D" id="3.30.200.20">
    <property type="entry name" value="Phosphorylase Kinase, domain 1"/>
    <property type="match status" value="1"/>
</dbReference>
<protein>
    <submittedName>
        <fullName evidence="2">Fructosamine kinase</fullName>
    </submittedName>
</protein>
<name>A0A2W0H920_9BACI</name>
<dbReference type="PIRSF" id="PIRSF006221">
    <property type="entry name" value="Ketosamine-3-kinase"/>
    <property type="match status" value="1"/>
</dbReference>
<dbReference type="OrthoDB" id="5291879at2"/>
<dbReference type="InterPro" id="IPR016477">
    <property type="entry name" value="Fructo-/Ketosamine-3-kinase"/>
</dbReference>
<dbReference type="Gene3D" id="3.90.1200.10">
    <property type="match status" value="1"/>
</dbReference>
<reference evidence="2 3" key="1">
    <citation type="submission" date="2017-10" db="EMBL/GenBank/DDBJ databases">
        <title>Bacillus sp. nov., a halophilic bacterium isolated from a Yangshapao Lake.</title>
        <authorList>
            <person name="Wang H."/>
        </authorList>
    </citation>
    <scope>NUCLEOTIDE SEQUENCE [LARGE SCALE GENOMIC DNA]</scope>
    <source>
        <strain evidence="2 3">YSP-3</strain>
    </source>
</reference>
<dbReference type="SUPFAM" id="SSF56112">
    <property type="entry name" value="Protein kinase-like (PK-like)"/>
    <property type="match status" value="1"/>
</dbReference>
<dbReference type="InterPro" id="IPR011009">
    <property type="entry name" value="Kinase-like_dom_sf"/>
</dbReference>
<keyword evidence="3" id="KW-1185">Reference proteome</keyword>
<dbReference type="AlphaFoldDB" id="A0A2W0H920"/>
<dbReference type="EMBL" id="PDOF01000001">
    <property type="protein sequence ID" value="PYZ98334.1"/>
    <property type="molecule type" value="Genomic_DNA"/>
</dbReference>
<evidence type="ECO:0000256" key="1">
    <source>
        <dbReference type="PIRNR" id="PIRNR006221"/>
    </source>
</evidence>
<dbReference type="Pfam" id="PF03881">
    <property type="entry name" value="Fructosamin_kin"/>
    <property type="match status" value="1"/>
</dbReference>
<evidence type="ECO:0000313" key="3">
    <source>
        <dbReference type="Proteomes" id="UP000248066"/>
    </source>
</evidence>